<protein>
    <recommendedName>
        <fullName evidence="4">Peptidase M1 membrane alanine aminopeptidase domain-containing protein</fullName>
    </recommendedName>
</protein>
<evidence type="ECO:0000256" key="1">
    <source>
        <dbReference type="SAM" id="MobiDB-lite"/>
    </source>
</evidence>
<name>A0A7V4XR73_9BACT</name>
<comment type="caution">
    <text evidence="3">The sequence shown here is derived from an EMBL/GenBank/DDBJ whole genome shotgun (WGS) entry which is preliminary data.</text>
</comment>
<evidence type="ECO:0000256" key="2">
    <source>
        <dbReference type="SAM" id="SignalP"/>
    </source>
</evidence>
<dbReference type="EMBL" id="DTKL01000018">
    <property type="protein sequence ID" value="HGY93699.1"/>
    <property type="molecule type" value="Genomic_DNA"/>
</dbReference>
<reference evidence="3" key="1">
    <citation type="journal article" date="2020" name="mSystems">
        <title>Genome- and Community-Level Interaction Insights into Carbon Utilization and Element Cycling Functions of Hydrothermarchaeota in Hydrothermal Sediment.</title>
        <authorList>
            <person name="Zhou Z."/>
            <person name="Liu Y."/>
            <person name="Xu W."/>
            <person name="Pan J."/>
            <person name="Luo Z.H."/>
            <person name="Li M."/>
        </authorList>
    </citation>
    <scope>NUCLEOTIDE SEQUENCE [LARGE SCALE GENOMIC DNA]</scope>
    <source>
        <strain evidence="3">SpSt-855</strain>
    </source>
</reference>
<dbReference type="InterPro" id="IPR027268">
    <property type="entry name" value="Peptidase_M4/M1_CTD_sf"/>
</dbReference>
<dbReference type="SUPFAM" id="SSF55486">
    <property type="entry name" value="Metalloproteases ('zincins'), catalytic domain"/>
    <property type="match status" value="1"/>
</dbReference>
<organism evidence="3">
    <name type="scientific">Acidobacterium capsulatum</name>
    <dbReference type="NCBI Taxonomy" id="33075"/>
    <lineage>
        <taxon>Bacteria</taxon>
        <taxon>Pseudomonadati</taxon>
        <taxon>Acidobacteriota</taxon>
        <taxon>Terriglobia</taxon>
        <taxon>Terriglobales</taxon>
        <taxon>Acidobacteriaceae</taxon>
        <taxon>Acidobacterium</taxon>
    </lineage>
</organism>
<dbReference type="Gene3D" id="1.10.390.10">
    <property type="entry name" value="Neutral Protease Domain 2"/>
    <property type="match status" value="1"/>
</dbReference>
<sequence>MKCVFCAGRPGMATAALVMLLAVTAGAQSLPASPKPQVLFSRSAQSEGQNSAQNAGQPLAKAGNAQVPEANDAERQALTITAYDLNLHLVPREHSLAVEARLTVKNAGAQPLDEMALQISSALQFEGIESEGAALPYQVRTVESGADHTGALAEADIRLKQPLAPGATMPVTVLYSGKIVVTGKRLEALGAPRQIAEASDWDRIAEGFVGLRGFGNVVWYPVSSVPAPLGQGNQLFEEIGRQKMRESDATVAMQVTLEYANHAPDVAMVDGQVVKLGPPVSTPQGAFPGVLEFSVPARRLGFEAPSIFVAERTLSEKGAVAVYARAGDADRAQAYLTAAAQVSPVLKKWLGAKARTTLAVLDLPEGDDAPAEVGSVLLTPLLAVKPEALDSPLDLGMMHALTHAYFHSRRPWLEEGVASFMVSLWIEQTKGREAALEHLEATRGALAIAEPASPGAGAGEPLMEASDPVHDRTKAAYVFWMLRSLVGDSALEQALQGYESAKDTTPDYFEKLLEQASGKDLQWFFKDWVYEDPGLPDLEITHVYPAAENLGLTLVAIDVTNHGYAAAEVPVTLVSTKTKITRMVRVPAHGMVTERVEIAGQPLSVQVNDGTVPEVSASLHIKTLQP</sequence>
<feature type="signal peptide" evidence="2">
    <location>
        <begin position="1"/>
        <end position="27"/>
    </location>
</feature>
<accession>A0A7V4XR73</accession>
<evidence type="ECO:0000313" key="3">
    <source>
        <dbReference type="EMBL" id="HGY93699.1"/>
    </source>
</evidence>
<feature type="region of interest" description="Disordered" evidence="1">
    <location>
        <begin position="41"/>
        <end position="68"/>
    </location>
</feature>
<keyword evidence="2" id="KW-0732">Signal</keyword>
<evidence type="ECO:0008006" key="4">
    <source>
        <dbReference type="Google" id="ProtNLM"/>
    </source>
</evidence>
<feature type="compositionally biased region" description="Polar residues" evidence="1">
    <location>
        <begin position="41"/>
        <end position="56"/>
    </location>
</feature>
<feature type="chain" id="PRO_5031544516" description="Peptidase M1 membrane alanine aminopeptidase domain-containing protein" evidence="2">
    <location>
        <begin position="28"/>
        <end position="626"/>
    </location>
</feature>
<proteinExistence type="predicted"/>
<gene>
    <name evidence="3" type="ORF">ENW50_03275</name>
</gene>
<dbReference type="AlphaFoldDB" id="A0A7V4XR73"/>